<feature type="transmembrane region" description="Helical" evidence="1">
    <location>
        <begin position="139"/>
        <end position="160"/>
    </location>
</feature>
<dbReference type="Proteomes" id="UP000831304">
    <property type="component" value="Chromosome"/>
</dbReference>
<keyword evidence="1" id="KW-1133">Transmembrane helix</keyword>
<feature type="transmembrane region" description="Helical" evidence="1">
    <location>
        <begin position="99"/>
        <end position="119"/>
    </location>
</feature>
<evidence type="ECO:0000313" key="3">
    <source>
        <dbReference type="EMBL" id="UOE25504.1"/>
    </source>
</evidence>
<proteinExistence type="predicted"/>
<evidence type="ECO:0000313" key="4">
    <source>
        <dbReference type="Proteomes" id="UP000831304"/>
    </source>
</evidence>
<keyword evidence="1" id="KW-0812">Transmembrane</keyword>
<evidence type="ECO:0000259" key="2">
    <source>
        <dbReference type="Pfam" id="PF14219"/>
    </source>
</evidence>
<organism evidence="3 4">
    <name type="scientific">Agromyces soli</name>
    <dbReference type="NCBI Taxonomy" id="659012"/>
    <lineage>
        <taxon>Bacteria</taxon>
        <taxon>Bacillati</taxon>
        <taxon>Actinomycetota</taxon>
        <taxon>Actinomycetes</taxon>
        <taxon>Micrococcales</taxon>
        <taxon>Microbacteriaceae</taxon>
        <taxon>Agromyces</taxon>
    </lineage>
</organism>
<sequence>MTTTPAATPPGWYPAPDGSGTSWWWDGGQWVQPPQVPAAANPTTLARLALATQILLVAGGAVAATTIAVEGYGVGVASDYLNGNDTSIALFDLYDQGTLVGSIAAIVATIATAVLWAVWQFHAAKHVAGQTRRTPGWHAGSWFIPIVCWWFPYQNISDLWRAIGRVRPTWQIAWWVLWLAGSAVSQLSSRVYLAAEDLEQLRISMWLSIVGELLTLAAVPLACLIVRGITQGIVQRAATPAHTLVA</sequence>
<dbReference type="Pfam" id="PF14219">
    <property type="entry name" value="DUF4328"/>
    <property type="match status" value="1"/>
</dbReference>
<dbReference type="EMBL" id="CP094533">
    <property type="protein sequence ID" value="UOE25504.1"/>
    <property type="molecule type" value="Genomic_DNA"/>
</dbReference>
<dbReference type="InterPro" id="IPR025565">
    <property type="entry name" value="DUF4328"/>
</dbReference>
<protein>
    <submittedName>
        <fullName evidence="3">DUF4328 domain-containing protein</fullName>
    </submittedName>
</protein>
<accession>A0ABY4ARK7</accession>
<evidence type="ECO:0000256" key="1">
    <source>
        <dbReference type="SAM" id="Phobius"/>
    </source>
</evidence>
<feature type="transmembrane region" description="Helical" evidence="1">
    <location>
        <begin position="172"/>
        <end position="193"/>
    </location>
</feature>
<gene>
    <name evidence="3" type="ORF">MTP13_14350</name>
</gene>
<keyword evidence="1" id="KW-0472">Membrane</keyword>
<reference evidence="3 4" key="1">
    <citation type="submission" date="2022-03" db="EMBL/GenBank/DDBJ databases">
        <title>Agromyces sp. isolated from the gut of P. brevitarsis seulensis larvae.</title>
        <authorList>
            <person name="Won M."/>
            <person name="Kwon S.-W."/>
        </authorList>
    </citation>
    <scope>NUCLEOTIDE SEQUENCE [LARGE SCALE GENOMIC DNA]</scope>
    <source>
        <strain evidence="3 4">KACC 16215</strain>
    </source>
</reference>
<feature type="transmembrane region" description="Helical" evidence="1">
    <location>
        <begin position="205"/>
        <end position="226"/>
    </location>
</feature>
<feature type="domain" description="DUF4328" evidence="2">
    <location>
        <begin position="94"/>
        <end position="231"/>
    </location>
</feature>
<name>A0ABY4ARK7_9MICO</name>
<keyword evidence="4" id="KW-1185">Reference proteome</keyword>
<dbReference type="RefSeq" id="WP_243568383.1">
    <property type="nucleotide sequence ID" value="NZ_BAAARD010000007.1"/>
</dbReference>